<evidence type="ECO:0000256" key="13">
    <source>
        <dbReference type="ARBA" id="ARBA00043721"/>
    </source>
</evidence>
<dbReference type="PROSITE" id="PS00616">
    <property type="entry name" value="HIS_ACID_PHOSPHAT_1"/>
    <property type="match status" value="1"/>
</dbReference>
<accession>A0AAJ0FY65</accession>
<feature type="disulfide bond" evidence="19">
    <location>
        <begin position="113"/>
        <end position="453"/>
    </location>
</feature>
<organism evidence="21 22">
    <name type="scientific">Conoideocrella luteorostrata</name>
    <dbReference type="NCBI Taxonomy" id="1105319"/>
    <lineage>
        <taxon>Eukaryota</taxon>
        <taxon>Fungi</taxon>
        <taxon>Dikarya</taxon>
        <taxon>Ascomycota</taxon>
        <taxon>Pezizomycotina</taxon>
        <taxon>Sordariomycetes</taxon>
        <taxon>Hypocreomycetidae</taxon>
        <taxon>Hypocreales</taxon>
        <taxon>Clavicipitaceae</taxon>
        <taxon>Conoideocrella</taxon>
    </lineage>
</organism>
<protein>
    <recommendedName>
        <fullName evidence="16">Phytase A</fullName>
        <ecNumber evidence="4">3.1.3.8</ecNumber>
    </recommendedName>
    <alternativeName>
        <fullName evidence="17">Histidine acid phosphatase phyA</fullName>
    </alternativeName>
    <alternativeName>
        <fullName evidence="10">Myo-inositol hexakisphosphate phosphohydrolase A</fullName>
    </alternativeName>
    <alternativeName>
        <fullName evidence="9">Myo-inositol-hexaphosphate 3-phosphohydrolase A</fullName>
    </alternativeName>
</protein>
<dbReference type="GO" id="GO:0003993">
    <property type="term" value="F:acid phosphatase activity"/>
    <property type="evidence" value="ECO:0007669"/>
    <property type="project" value="TreeGrafter"/>
</dbReference>
<dbReference type="InterPro" id="IPR016274">
    <property type="entry name" value="Histidine_acid_Pase_euk"/>
</dbReference>
<dbReference type="GO" id="GO:0016158">
    <property type="term" value="F:inositol hexakisphosphate 3-phosphatase activity"/>
    <property type="evidence" value="ECO:0007669"/>
    <property type="project" value="UniProtKB-EC"/>
</dbReference>
<dbReference type="Pfam" id="PF00328">
    <property type="entry name" value="His_Phos_2"/>
    <property type="match status" value="1"/>
</dbReference>
<evidence type="ECO:0000256" key="10">
    <source>
        <dbReference type="ARBA" id="ARBA00042300"/>
    </source>
</evidence>
<keyword evidence="7 19" id="KW-1015">Disulfide bond</keyword>
<feature type="active site" description="Proton donor" evidence="18">
    <location>
        <position position="401"/>
    </location>
</feature>
<keyword evidence="22" id="KW-1185">Reference proteome</keyword>
<name>A0AAJ0FY65_9HYPO</name>
<comment type="catalytic activity">
    <reaction evidence="13">
        <text>1D-myo-inositol 1,2,6-trisphosphate + H2O = 1D-myo-inositol 1,2-bisphosphate + phosphate</text>
        <dbReference type="Rhea" id="RHEA:77131"/>
        <dbReference type="ChEBI" id="CHEBI:15377"/>
        <dbReference type="ChEBI" id="CHEBI:43474"/>
        <dbReference type="ChEBI" id="CHEBI:195537"/>
        <dbReference type="ChEBI" id="CHEBI:195539"/>
    </reaction>
    <physiologicalReaction direction="left-to-right" evidence="13">
        <dbReference type="Rhea" id="RHEA:77132"/>
    </physiologicalReaction>
</comment>
<comment type="subunit">
    <text evidence="3">Monomer.</text>
</comment>
<proteinExistence type="inferred from homology"/>
<dbReference type="PIRSF" id="PIRSF000894">
    <property type="entry name" value="Acid_phosphatase"/>
    <property type="match status" value="1"/>
</dbReference>
<comment type="subcellular location">
    <subcellularLocation>
        <location evidence="1">Secreted</location>
    </subcellularLocation>
</comment>
<dbReference type="EMBL" id="JASWJB010000122">
    <property type="protein sequence ID" value="KAK2595912.1"/>
    <property type="molecule type" value="Genomic_DNA"/>
</dbReference>
<evidence type="ECO:0000256" key="6">
    <source>
        <dbReference type="ARBA" id="ARBA00022801"/>
    </source>
</evidence>
<evidence type="ECO:0000256" key="12">
    <source>
        <dbReference type="ARBA" id="ARBA00043675"/>
    </source>
</evidence>
<dbReference type="PANTHER" id="PTHR20963">
    <property type="entry name" value="MULTIPLE INOSITOL POLYPHOSPHATE PHOSPHATASE-RELATED"/>
    <property type="match status" value="1"/>
</dbReference>
<evidence type="ECO:0000256" key="11">
    <source>
        <dbReference type="ARBA" id="ARBA00043670"/>
    </source>
</evidence>
<evidence type="ECO:0000256" key="9">
    <source>
        <dbReference type="ARBA" id="ARBA00041857"/>
    </source>
</evidence>
<evidence type="ECO:0000256" key="17">
    <source>
        <dbReference type="ARBA" id="ARBA00044262"/>
    </source>
</evidence>
<keyword evidence="6" id="KW-0378">Hydrolase</keyword>
<keyword evidence="5" id="KW-0964">Secreted</keyword>
<evidence type="ECO:0000256" key="8">
    <source>
        <dbReference type="ARBA" id="ARBA00023180"/>
    </source>
</evidence>
<evidence type="ECO:0000256" key="18">
    <source>
        <dbReference type="PIRSR" id="PIRSR000894-1"/>
    </source>
</evidence>
<comment type="catalytic activity">
    <reaction evidence="15">
        <text>1D-myo-inositol hexakisphosphate + H2O = 1D-myo-inositol 1,2,4,5,6-pentakisphosphate + phosphate</text>
        <dbReference type="Rhea" id="RHEA:16989"/>
        <dbReference type="ChEBI" id="CHEBI:15377"/>
        <dbReference type="ChEBI" id="CHEBI:43474"/>
        <dbReference type="ChEBI" id="CHEBI:57798"/>
        <dbReference type="ChEBI" id="CHEBI:58130"/>
        <dbReference type="EC" id="3.1.3.8"/>
    </reaction>
    <physiologicalReaction direction="left-to-right" evidence="15">
        <dbReference type="Rhea" id="RHEA:16990"/>
    </physiologicalReaction>
</comment>
<evidence type="ECO:0000256" key="1">
    <source>
        <dbReference type="ARBA" id="ARBA00004613"/>
    </source>
</evidence>
<evidence type="ECO:0000256" key="20">
    <source>
        <dbReference type="SAM" id="Phobius"/>
    </source>
</evidence>
<feature type="disulfide bond" evidence="19">
    <location>
        <begin position="305"/>
        <end position="321"/>
    </location>
</feature>
<evidence type="ECO:0000256" key="4">
    <source>
        <dbReference type="ARBA" id="ARBA00012632"/>
    </source>
</evidence>
<comment type="catalytic activity">
    <reaction evidence="11">
        <text>1D-myo-inositol 1,2,5,6-tetrakisphosphate + H2O = 1D-myo-inositol 1,2,6-trisphosphate + phosphate</text>
        <dbReference type="Rhea" id="RHEA:77119"/>
        <dbReference type="ChEBI" id="CHEBI:15377"/>
        <dbReference type="ChEBI" id="CHEBI:43474"/>
        <dbReference type="ChEBI" id="CHEBI:195535"/>
        <dbReference type="ChEBI" id="CHEBI:195537"/>
    </reaction>
    <physiologicalReaction direction="left-to-right" evidence="11">
        <dbReference type="Rhea" id="RHEA:77120"/>
    </physiologicalReaction>
</comment>
<dbReference type="GO" id="GO:0005576">
    <property type="term" value="C:extracellular region"/>
    <property type="evidence" value="ECO:0007669"/>
    <property type="project" value="UniProtKB-SubCell"/>
</dbReference>
<keyword evidence="20" id="KW-0812">Transmembrane</keyword>
<dbReference type="Proteomes" id="UP001251528">
    <property type="component" value="Unassembled WGS sequence"/>
</dbReference>
<dbReference type="EC" id="3.1.3.8" evidence="4"/>
<feature type="disulfide bond" evidence="19">
    <location>
        <begin position="475"/>
        <end position="483"/>
    </location>
</feature>
<dbReference type="PANTHER" id="PTHR20963:SF24">
    <property type="entry name" value="3-PHYTASE B"/>
    <property type="match status" value="1"/>
</dbReference>
<sequence length="504" mass="56522">MGILNDAVASLKALTAPGHKYRAIPAPVTDRDRVQQVFDERATRSRFFKLSMATMLLAVILFFSVAFGRNRADPKSCADSASCTYNPHKHWGQYSPYFSAPHGSIKPEVPSGCEVNFASVLSRHGSRYPTENKSKAYKKLIERIQKDVKNFGKGFEVIKQYKYTLGVNNLTSYGENELIKSGKTFFKRYQKLAEESTHPFVRSSGSDRVVLSAERFLHGFYKAKGKDGGKYLKDILVIPEGEGFNNTLDHGTCKNFEEGHDSDLGDVKKAAWRKIWATPIMERLNKKLPGAKLSLEETVYIMDLCPFSTVASDKGKSSDLCRMFSKEEWKGYEYYESLEKWYAYGPGNPLGPTQGVGYVNELIARLTKSPVVDQTSTNRTLDSQSTTFPINRLLYADFTHDNTLMTVYGALGLYMDATVLPTDHRVSPKKAGGFSASWTVPFGSRMYVEKMHCGKDAHELVRVLVDDRVVPPTGCKADKLGRCEINDFLKGLDFAKNGGHWDRC</sequence>
<evidence type="ECO:0000256" key="15">
    <source>
        <dbReference type="ARBA" id="ARBA00043788"/>
    </source>
</evidence>
<evidence type="ECO:0000256" key="5">
    <source>
        <dbReference type="ARBA" id="ARBA00022525"/>
    </source>
</evidence>
<dbReference type="PROSITE" id="PS00778">
    <property type="entry name" value="HIS_ACID_PHOSPHAT_2"/>
    <property type="match status" value="1"/>
</dbReference>
<evidence type="ECO:0000313" key="22">
    <source>
        <dbReference type="Proteomes" id="UP001251528"/>
    </source>
</evidence>
<dbReference type="InterPro" id="IPR033379">
    <property type="entry name" value="Acid_Pase_AS"/>
</dbReference>
<feature type="disulfide bond" evidence="19">
    <location>
        <begin position="253"/>
        <end position="504"/>
    </location>
</feature>
<evidence type="ECO:0000256" key="19">
    <source>
        <dbReference type="PIRSR" id="PIRSR000894-2"/>
    </source>
</evidence>
<comment type="caution">
    <text evidence="21">The sequence shown here is derived from an EMBL/GenBank/DDBJ whole genome shotgun (WGS) entry which is preliminary data.</text>
</comment>
<keyword evidence="20" id="KW-1133">Transmembrane helix</keyword>
<dbReference type="Gene3D" id="3.40.50.1240">
    <property type="entry name" value="Phosphoglycerate mutase-like"/>
    <property type="match status" value="1"/>
</dbReference>
<keyword evidence="8" id="KW-0325">Glycoprotein</keyword>
<dbReference type="InterPro" id="IPR029033">
    <property type="entry name" value="His_PPase_superfam"/>
</dbReference>
<evidence type="ECO:0000256" key="14">
    <source>
        <dbReference type="ARBA" id="ARBA00043748"/>
    </source>
</evidence>
<dbReference type="AlphaFoldDB" id="A0AAJ0FY65"/>
<reference evidence="21" key="1">
    <citation type="submission" date="2023-06" db="EMBL/GenBank/DDBJ databases">
        <title>Conoideocrella luteorostrata (Hypocreales: Clavicipitaceae), a potential biocontrol fungus for elongate hemlock scale in United States Christmas tree production areas.</title>
        <authorList>
            <person name="Barrett H."/>
            <person name="Lovett B."/>
            <person name="Macias A.M."/>
            <person name="Stajich J.E."/>
            <person name="Kasson M.T."/>
        </authorList>
    </citation>
    <scope>NUCLEOTIDE SEQUENCE</scope>
    <source>
        <strain evidence="21">ARSEF 14590</strain>
    </source>
</reference>
<comment type="similarity">
    <text evidence="2">Belongs to the histidine acid phosphatase family.</text>
</comment>
<feature type="transmembrane region" description="Helical" evidence="20">
    <location>
        <begin position="47"/>
        <end position="67"/>
    </location>
</feature>
<evidence type="ECO:0000256" key="16">
    <source>
        <dbReference type="ARBA" id="ARBA00044106"/>
    </source>
</evidence>
<dbReference type="InterPro" id="IPR000560">
    <property type="entry name" value="His_Pase_clade-2"/>
</dbReference>
<evidence type="ECO:0000256" key="7">
    <source>
        <dbReference type="ARBA" id="ARBA00023157"/>
    </source>
</evidence>
<gene>
    <name evidence="21" type="ORF">QQS21_006507</name>
</gene>
<comment type="catalytic activity">
    <reaction evidence="12">
        <text>1D-myo-inositol 1,2-bisphosphate + H2O = 1D-myo-inositol 2-phosphate + phosphate</text>
        <dbReference type="Rhea" id="RHEA:77135"/>
        <dbReference type="ChEBI" id="CHEBI:15377"/>
        <dbReference type="ChEBI" id="CHEBI:43474"/>
        <dbReference type="ChEBI" id="CHEBI:84142"/>
        <dbReference type="ChEBI" id="CHEBI:195539"/>
    </reaction>
    <physiologicalReaction direction="left-to-right" evidence="12">
        <dbReference type="Rhea" id="RHEA:77136"/>
    </physiologicalReaction>
</comment>
<comment type="catalytic activity">
    <reaction evidence="14">
        <text>1D-myo-inositol 1,2,4,5,6-pentakisphosphate + H2O = 1D-myo-inositol 1,2,5,6-tetrakisphosphate + phosphate</text>
        <dbReference type="Rhea" id="RHEA:77115"/>
        <dbReference type="ChEBI" id="CHEBI:15377"/>
        <dbReference type="ChEBI" id="CHEBI:43474"/>
        <dbReference type="ChEBI" id="CHEBI:57798"/>
        <dbReference type="ChEBI" id="CHEBI:195535"/>
    </reaction>
    <physiologicalReaction direction="left-to-right" evidence="14">
        <dbReference type="Rhea" id="RHEA:77116"/>
    </physiologicalReaction>
</comment>
<evidence type="ECO:0000256" key="2">
    <source>
        <dbReference type="ARBA" id="ARBA00005375"/>
    </source>
</evidence>
<dbReference type="SUPFAM" id="SSF53254">
    <property type="entry name" value="Phosphoglycerate mutase-like"/>
    <property type="match status" value="1"/>
</dbReference>
<evidence type="ECO:0000256" key="3">
    <source>
        <dbReference type="ARBA" id="ARBA00011245"/>
    </source>
</evidence>
<dbReference type="CDD" id="cd07061">
    <property type="entry name" value="HP_HAP_like"/>
    <property type="match status" value="1"/>
</dbReference>
<evidence type="ECO:0000313" key="21">
    <source>
        <dbReference type="EMBL" id="KAK2595912.1"/>
    </source>
</evidence>
<keyword evidence="20" id="KW-0472">Membrane</keyword>
<feature type="active site" description="Nucleophile" evidence="18">
    <location>
        <position position="124"/>
    </location>
</feature>